<dbReference type="InterPro" id="IPR027417">
    <property type="entry name" value="P-loop_NTPase"/>
</dbReference>
<dbReference type="CDD" id="cd18809">
    <property type="entry name" value="SF1_C_RecD"/>
    <property type="match status" value="1"/>
</dbReference>
<sequence length="183" mass="20246">MILNCINTKETLYVSIDTTPDPEQCVNYPSEFLHTLNPPGFPPHELKLKVGTPIILLRNLDAPKLCNGTRLLISNLHQNVLEATILTGSYSGESVFIPRIPMIPTDFPIEFKRLQFPVKPCMAMTINKAQGETFKVIGIDLSEPCFSHGQLYVACSRVGSSKCITILSPSASKTKNIVYPEVL</sequence>
<name>A0AAV0WN57_9HEMI</name>
<dbReference type="PANTHER" id="PTHR23274:SF50">
    <property type="entry name" value="ATP-DEPENDENT DNA HELICASE"/>
    <property type="match status" value="1"/>
</dbReference>
<organism evidence="2 3">
    <name type="scientific">Macrosiphum euphorbiae</name>
    <name type="common">potato aphid</name>
    <dbReference type="NCBI Taxonomy" id="13131"/>
    <lineage>
        <taxon>Eukaryota</taxon>
        <taxon>Metazoa</taxon>
        <taxon>Ecdysozoa</taxon>
        <taxon>Arthropoda</taxon>
        <taxon>Hexapoda</taxon>
        <taxon>Insecta</taxon>
        <taxon>Pterygota</taxon>
        <taxon>Neoptera</taxon>
        <taxon>Paraneoptera</taxon>
        <taxon>Hemiptera</taxon>
        <taxon>Sternorrhyncha</taxon>
        <taxon>Aphidomorpha</taxon>
        <taxon>Aphidoidea</taxon>
        <taxon>Aphididae</taxon>
        <taxon>Macrosiphini</taxon>
        <taxon>Macrosiphum</taxon>
    </lineage>
</organism>
<dbReference type="PANTHER" id="PTHR23274">
    <property type="entry name" value="DNA HELICASE-RELATED"/>
    <property type="match status" value="1"/>
</dbReference>
<dbReference type="InterPro" id="IPR049163">
    <property type="entry name" value="Pif1-like_2B_dom"/>
</dbReference>
<comment type="caution">
    <text evidence="2">The sequence shown here is derived from an EMBL/GenBank/DDBJ whole genome shotgun (WGS) entry which is preliminary data.</text>
</comment>
<evidence type="ECO:0000313" key="3">
    <source>
        <dbReference type="Proteomes" id="UP001160148"/>
    </source>
</evidence>
<dbReference type="GO" id="GO:0006260">
    <property type="term" value="P:DNA replication"/>
    <property type="evidence" value="ECO:0007669"/>
    <property type="project" value="TreeGrafter"/>
</dbReference>
<dbReference type="GO" id="GO:0005657">
    <property type="term" value="C:replication fork"/>
    <property type="evidence" value="ECO:0007669"/>
    <property type="project" value="TreeGrafter"/>
</dbReference>
<keyword evidence="3" id="KW-1185">Reference proteome</keyword>
<gene>
    <name evidence="2" type="ORF">MEUPH1_LOCUS12786</name>
</gene>
<dbReference type="EMBL" id="CARXXK010000002">
    <property type="protein sequence ID" value="CAI6357126.1"/>
    <property type="molecule type" value="Genomic_DNA"/>
</dbReference>
<accession>A0AAV0WN57</accession>
<reference evidence="2 3" key="1">
    <citation type="submission" date="2023-01" db="EMBL/GenBank/DDBJ databases">
        <authorList>
            <person name="Whitehead M."/>
        </authorList>
    </citation>
    <scope>NUCLEOTIDE SEQUENCE [LARGE SCALE GENOMIC DNA]</scope>
</reference>
<dbReference type="Proteomes" id="UP001160148">
    <property type="component" value="Unassembled WGS sequence"/>
</dbReference>
<dbReference type="Pfam" id="PF21530">
    <property type="entry name" value="Pif1_2B_dom"/>
    <property type="match status" value="1"/>
</dbReference>
<dbReference type="AlphaFoldDB" id="A0AAV0WN57"/>
<dbReference type="Gene3D" id="3.40.50.300">
    <property type="entry name" value="P-loop containing nucleotide triphosphate hydrolases"/>
    <property type="match status" value="1"/>
</dbReference>
<protein>
    <recommendedName>
        <fullName evidence="1">DNA helicase Pif1-like 2B domain-containing protein</fullName>
    </recommendedName>
</protein>
<evidence type="ECO:0000313" key="2">
    <source>
        <dbReference type="EMBL" id="CAI6357126.1"/>
    </source>
</evidence>
<proteinExistence type="predicted"/>
<dbReference type="SUPFAM" id="SSF52540">
    <property type="entry name" value="P-loop containing nucleoside triphosphate hydrolases"/>
    <property type="match status" value="1"/>
</dbReference>
<feature type="domain" description="DNA helicase Pif1-like 2B" evidence="1">
    <location>
        <begin position="31"/>
        <end position="76"/>
    </location>
</feature>
<evidence type="ECO:0000259" key="1">
    <source>
        <dbReference type="Pfam" id="PF21530"/>
    </source>
</evidence>